<keyword evidence="11" id="KW-0325">Glycoprotein</keyword>
<evidence type="ECO:0000256" key="2">
    <source>
        <dbReference type="ARBA" id="ARBA00010399"/>
    </source>
</evidence>
<keyword evidence="6" id="KW-0812">Transmembrane</keyword>
<dbReference type="CDD" id="cd00842">
    <property type="entry name" value="MPP_ASMase"/>
    <property type="match status" value="1"/>
</dbReference>
<dbReference type="EC" id="3.6.1.10" evidence="3 12"/>
<feature type="compositionally biased region" description="Pro residues" evidence="13">
    <location>
        <begin position="530"/>
        <end position="542"/>
    </location>
</feature>
<evidence type="ECO:0000256" key="4">
    <source>
        <dbReference type="ARBA" id="ARBA00014458"/>
    </source>
</evidence>
<dbReference type="InterPro" id="IPR029052">
    <property type="entry name" value="Metallo-depent_PP-like"/>
</dbReference>
<dbReference type="GO" id="GO:0004309">
    <property type="term" value="F:exopolyphosphatase activity"/>
    <property type="evidence" value="ECO:0007669"/>
    <property type="project" value="TreeGrafter"/>
</dbReference>
<accession>A0A074Y8K4</accession>
<dbReference type="GO" id="GO:0008081">
    <property type="term" value="F:phosphoric diester hydrolase activity"/>
    <property type="evidence" value="ECO:0007669"/>
    <property type="project" value="TreeGrafter"/>
</dbReference>
<comment type="function">
    <text evidence="12">Catalyzes the hydrolysis of inorganic polyphosphate (polyP) chains of many hundreds of phosphate residues into shorter lengths.</text>
</comment>
<dbReference type="HOGENOM" id="CLU_013424_1_1_1"/>
<dbReference type="PIRSF" id="PIRSF027093">
    <property type="entry name" value="EndopolyPtase_N1"/>
    <property type="match status" value="1"/>
</dbReference>
<feature type="compositionally biased region" description="Basic residues" evidence="13">
    <location>
        <begin position="668"/>
        <end position="685"/>
    </location>
</feature>
<evidence type="ECO:0000256" key="11">
    <source>
        <dbReference type="ARBA" id="ARBA00023180"/>
    </source>
</evidence>
<dbReference type="GO" id="GO:0006798">
    <property type="term" value="P:polyphosphate catabolic process"/>
    <property type="evidence" value="ECO:0007669"/>
    <property type="project" value="TreeGrafter"/>
</dbReference>
<name>A0A074Y8K4_AURPU</name>
<dbReference type="InterPro" id="IPR041805">
    <property type="entry name" value="ASMase/PPN1_MPP"/>
</dbReference>
<keyword evidence="9" id="KW-1133">Transmembrane helix</keyword>
<evidence type="ECO:0000313" key="16">
    <source>
        <dbReference type="Proteomes" id="UP000030706"/>
    </source>
</evidence>
<dbReference type="PANTHER" id="PTHR10340">
    <property type="entry name" value="SPHINGOMYELIN PHOSPHODIESTERASE"/>
    <property type="match status" value="1"/>
</dbReference>
<evidence type="ECO:0000256" key="1">
    <source>
        <dbReference type="ARBA" id="ARBA00004576"/>
    </source>
</evidence>
<feature type="chain" id="PRO_5001704146" description="Endopolyphosphatase" evidence="14">
    <location>
        <begin position="23"/>
        <end position="713"/>
    </location>
</feature>
<evidence type="ECO:0000256" key="6">
    <source>
        <dbReference type="ARBA" id="ARBA00022692"/>
    </source>
</evidence>
<protein>
    <recommendedName>
        <fullName evidence="4 12">Endopolyphosphatase</fullName>
        <ecNumber evidence="3 12">3.6.1.10</ecNumber>
    </recommendedName>
</protein>
<dbReference type="OrthoDB" id="348678at2759"/>
<feature type="compositionally biased region" description="Basic residues" evidence="13">
    <location>
        <begin position="516"/>
        <end position="528"/>
    </location>
</feature>
<feature type="compositionally biased region" description="Acidic residues" evidence="13">
    <location>
        <begin position="492"/>
        <end position="511"/>
    </location>
</feature>
<evidence type="ECO:0000256" key="7">
    <source>
        <dbReference type="ARBA" id="ARBA00022801"/>
    </source>
</evidence>
<keyword evidence="7 12" id="KW-0378">Hydrolase</keyword>
<keyword evidence="10 12" id="KW-0472">Membrane</keyword>
<keyword evidence="5 12" id="KW-0926">Vacuole</keyword>
<keyword evidence="8" id="KW-0735">Signal-anchor</keyword>
<dbReference type="PANTHER" id="PTHR10340:SF55">
    <property type="entry name" value="ENDOPOLYPHOSPHATASE"/>
    <property type="match status" value="1"/>
</dbReference>
<dbReference type="EMBL" id="KL584985">
    <property type="protein sequence ID" value="KEQ83161.1"/>
    <property type="molecule type" value="Genomic_DNA"/>
</dbReference>
<evidence type="ECO:0000256" key="8">
    <source>
        <dbReference type="ARBA" id="ARBA00022968"/>
    </source>
</evidence>
<dbReference type="FunFam" id="3.60.21.10:FF:000082">
    <property type="entry name" value="Endopolyphosphatase"/>
    <property type="match status" value="1"/>
</dbReference>
<dbReference type="GO" id="GO:0000298">
    <property type="term" value="F:endopolyphosphatase activity"/>
    <property type="evidence" value="ECO:0007669"/>
    <property type="project" value="UniProtKB-EC"/>
</dbReference>
<feature type="signal peptide" evidence="14">
    <location>
        <begin position="1"/>
        <end position="22"/>
    </location>
</feature>
<dbReference type="SUPFAM" id="SSF56300">
    <property type="entry name" value="Metallo-dependent phosphatases"/>
    <property type="match status" value="1"/>
</dbReference>
<feature type="region of interest" description="Disordered" evidence="13">
    <location>
        <begin position="486"/>
        <end position="543"/>
    </location>
</feature>
<comment type="subcellular location">
    <subcellularLocation>
        <location evidence="1">Vacuole membrane</location>
        <topology evidence="1">Single-pass type II membrane protein</topology>
    </subcellularLocation>
</comment>
<sequence>MFCWRASVLSALLISTLGPVKALQEPLLDNGASVTKRRQLHGRFLQVTDFHPDPFYKVYSSISEDGACHRGSGPAGYYGAETSDCDSPVSLINATFDWIRHELKDSIDFVIWTGDSARHDNDEKIPRNVQQVVQLNQLLVDKFYEVFGKSQEEPDDDPTNDLVVPVIPTFGNNDILPHNIFDRGPNTWTRRYLDIWRTFIPEVQKHSFDQGGWFYVEVIPNHFAVVSLNSLYFFNSNSAVDGCAAKSEPGYRQLDWLRIQLQYLRDRNMKAILTGHVPPARTDNKRNWDETCWQKYTLWMHQYRDVIAGTLYGHMNTDHFIVQDFEEVDDNVANGYEIIQSSKRGVVAADEPKFGIQSATSYLKDLRDSWTKLPKPQANKAHKASEMFKSIRDSSDEARPDWEIAELIEEYLHEGAEILKKGKKHKGKHDPDDYEAEIGGRFAERFSISHVSPSVVPNYFPTIRVYEYNITGLDRKLPYAAEDQYAMSSQEGFEESDEQDLEEEITEDGDLEAERKKKKKKPKKHRFTVPKPPSKSAPPGPAYSPQSLTLLGFVQYYANLTRINNDFFGDDAEQQRWKDGKHNGKKPFDEDRKPHPTNFTYEVLYDTRSDKVYKLKDLTTRSYLRLAQRIAGVKPRKSDVQMSDAVDEIEGHEAFDADQEQVDVDATRKKHKKKGKKDHKKKSRRENKPWYTFVRRAFVHTVDPDEIEEEFGP</sequence>
<evidence type="ECO:0000313" key="15">
    <source>
        <dbReference type="EMBL" id="KEQ83161.1"/>
    </source>
</evidence>
<dbReference type="GO" id="GO:0000324">
    <property type="term" value="C:fungal-type vacuole"/>
    <property type="evidence" value="ECO:0007669"/>
    <property type="project" value="TreeGrafter"/>
</dbReference>
<evidence type="ECO:0000256" key="10">
    <source>
        <dbReference type="ARBA" id="ARBA00023136"/>
    </source>
</evidence>
<proteinExistence type="inferred from homology"/>
<reference evidence="15 16" key="1">
    <citation type="journal article" date="2014" name="BMC Genomics">
        <title>Genome sequencing of four Aureobasidium pullulans varieties: biotechnological potential, stress tolerance, and description of new species.</title>
        <authorList>
            <person name="Gostin Ar C."/>
            <person name="Ohm R.A."/>
            <person name="Kogej T."/>
            <person name="Sonjak S."/>
            <person name="Turk M."/>
            <person name="Zajc J."/>
            <person name="Zalar P."/>
            <person name="Grube M."/>
            <person name="Sun H."/>
            <person name="Han J."/>
            <person name="Sharma A."/>
            <person name="Chiniquy J."/>
            <person name="Ngan C.Y."/>
            <person name="Lipzen A."/>
            <person name="Barry K."/>
            <person name="Grigoriev I.V."/>
            <person name="Gunde-Cimerman N."/>
        </authorList>
    </citation>
    <scope>NUCLEOTIDE SEQUENCE [LARGE SCALE GENOMIC DNA]</scope>
    <source>
        <strain evidence="15 16">EXF-150</strain>
    </source>
</reference>
<evidence type="ECO:0000256" key="3">
    <source>
        <dbReference type="ARBA" id="ARBA00012459"/>
    </source>
</evidence>
<dbReference type="STRING" id="1043002.A0A074Y8K4"/>
<evidence type="ECO:0000256" key="9">
    <source>
        <dbReference type="ARBA" id="ARBA00022989"/>
    </source>
</evidence>
<gene>
    <name evidence="15" type="ORF">M438DRAFT_299518</name>
</gene>
<keyword evidence="16" id="KW-1185">Reference proteome</keyword>
<dbReference type="GeneID" id="40744334"/>
<keyword evidence="14" id="KW-0732">Signal</keyword>
<feature type="region of interest" description="Disordered" evidence="13">
    <location>
        <begin position="652"/>
        <end position="688"/>
    </location>
</feature>
<dbReference type="Proteomes" id="UP000030706">
    <property type="component" value="Unassembled WGS sequence"/>
</dbReference>
<dbReference type="GO" id="GO:0005774">
    <property type="term" value="C:vacuolar membrane"/>
    <property type="evidence" value="ECO:0007669"/>
    <property type="project" value="UniProtKB-SubCell"/>
</dbReference>
<comment type="catalytic activity">
    <reaction evidence="12">
        <text>[phosphate](n+1) + n H2O = (n+1) phosphate + n H(+)</text>
        <dbReference type="Rhea" id="RHEA:22452"/>
        <dbReference type="Rhea" id="RHEA-COMP:14280"/>
        <dbReference type="ChEBI" id="CHEBI:15377"/>
        <dbReference type="ChEBI" id="CHEBI:15378"/>
        <dbReference type="ChEBI" id="CHEBI:16838"/>
        <dbReference type="ChEBI" id="CHEBI:43474"/>
        <dbReference type="EC" id="3.6.1.10"/>
    </reaction>
</comment>
<dbReference type="InterPro" id="IPR012358">
    <property type="entry name" value="EndopolyPtase_N1"/>
</dbReference>
<evidence type="ECO:0000256" key="13">
    <source>
        <dbReference type="SAM" id="MobiDB-lite"/>
    </source>
</evidence>
<dbReference type="RefSeq" id="XP_029759348.1">
    <property type="nucleotide sequence ID" value="XM_029902028.1"/>
</dbReference>
<evidence type="ECO:0000256" key="12">
    <source>
        <dbReference type="PIRNR" id="PIRNR027093"/>
    </source>
</evidence>
<evidence type="ECO:0000256" key="14">
    <source>
        <dbReference type="SAM" id="SignalP"/>
    </source>
</evidence>
<organism evidence="15 16">
    <name type="scientific">Aureobasidium pullulans EXF-150</name>
    <dbReference type="NCBI Taxonomy" id="1043002"/>
    <lineage>
        <taxon>Eukaryota</taxon>
        <taxon>Fungi</taxon>
        <taxon>Dikarya</taxon>
        <taxon>Ascomycota</taxon>
        <taxon>Pezizomycotina</taxon>
        <taxon>Dothideomycetes</taxon>
        <taxon>Dothideomycetidae</taxon>
        <taxon>Dothideales</taxon>
        <taxon>Saccotheciaceae</taxon>
        <taxon>Aureobasidium</taxon>
    </lineage>
</organism>
<comment type="similarity">
    <text evidence="2">Belongs to the endopolyphosphatase PPN1 family.</text>
</comment>
<evidence type="ECO:0000256" key="5">
    <source>
        <dbReference type="ARBA" id="ARBA00022554"/>
    </source>
</evidence>
<dbReference type="AlphaFoldDB" id="A0A074Y8K4"/>